<protein>
    <submittedName>
        <fullName evidence="2">Uncharacterized protein</fullName>
    </submittedName>
</protein>
<dbReference type="EMBL" id="RKHQ01000001">
    <property type="protein sequence ID" value="ROR97493.1"/>
    <property type="molecule type" value="Genomic_DNA"/>
</dbReference>
<reference evidence="2 3" key="1">
    <citation type="submission" date="2018-11" db="EMBL/GenBank/DDBJ databases">
        <title>Sequencing the genomes of 1000 actinobacteria strains.</title>
        <authorList>
            <person name="Klenk H.-P."/>
        </authorList>
    </citation>
    <scope>NUCLEOTIDE SEQUENCE [LARGE SCALE GENOMIC DNA]</scope>
    <source>
        <strain evidence="2 3">DSM 13521</strain>
    </source>
</reference>
<proteinExistence type="predicted"/>
<evidence type="ECO:0000313" key="2">
    <source>
        <dbReference type="EMBL" id="ROR97493.1"/>
    </source>
</evidence>
<dbReference type="AlphaFoldDB" id="A0A3N2DCJ6"/>
<keyword evidence="3" id="KW-1185">Reference proteome</keyword>
<comment type="caution">
    <text evidence="2">The sequence shown here is derived from an EMBL/GenBank/DDBJ whole genome shotgun (WGS) entry which is preliminary data.</text>
</comment>
<evidence type="ECO:0000313" key="3">
    <source>
        <dbReference type="Proteomes" id="UP000275356"/>
    </source>
</evidence>
<dbReference type="RefSeq" id="WP_170169425.1">
    <property type="nucleotide sequence ID" value="NZ_RKHQ01000001.1"/>
</dbReference>
<gene>
    <name evidence="2" type="ORF">EDD28_2092</name>
</gene>
<evidence type="ECO:0000256" key="1">
    <source>
        <dbReference type="SAM" id="MobiDB-lite"/>
    </source>
</evidence>
<organism evidence="2 3">
    <name type="scientific">Salana multivorans</name>
    <dbReference type="NCBI Taxonomy" id="120377"/>
    <lineage>
        <taxon>Bacteria</taxon>
        <taxon>Bacillati</taxon>
        <taxon>Actinomycetota</taxon>
        <taxon>Actinomycetes</taxon>
        <taxon>Micrococcales</taxon>
        <taxon>Beutenbergiaceae</taxon>
        <taxon>Salana</taxon>
    </lineage>
</organism>
<name>A0A3N2DCJ6_9MICO</name>
<dbReference type="Proteomes" id="UP000275356">
    <property type="component" value="Unassembled WGS sequence"/>
</dbReference>
<accession>A0A3N2DCJ6</accession>
<feature type="region of interest" description="Disordered" evidence="1">
    <location>
        <begin position="96"/>
        <end position="115"/>
    </location>
</feature>
<sequence>MALLRAVLLGVPLVLLLVAAGVVLLRGRVADIGGLDEPYPAAAGLVGWPGGPSGTGGPGAGVTGRDGADAAADHDVWAGLEGDDVVGLATPYGTLPGRVRPVDPADEAPATPPSD</sequence>